<name>A0A2I0VNV2_9ASPA</name>
<dbReference type="GO" id="GO:0005743">
    <property type="term" value="C:mitochondrial inner membrane"/>
    <property type="evidence" value="ECO:0007669"/>
    <property type="project" value="UniProtKB-SubCell"/>
</dbReference>
<keyword evidence="4 10" id="KW-0812">Transmembrane</keyword>
<evidence type="ECO:0000256" key="10">
    <source>
        <dbReference type="PROSITE-ProRule" id="PRU00282"/>
    </source>
</evidence>
<evidence type="ECO:0000256" key="9">
    <source>
        <dbReference type="ARBA" id="ARBA00023136"/>
    </source>
</evidence>
<evidence type="ECO:0000256" key="3">
    <source>
        <dbReference type="ARBA" id="ARBA00022448"/>
    </source>
</evidence>
<dbReference type="STRING" id="906689.A0A2I0VNV2"/>
<evidence type="ECO:0000256" key="7">
    <source>
        <dbReference type="ARBA" id="ARBA00022989"/>
    </source>
</evidence>
<dbReference type="InterPro" id="IPR023395">
    <property type="entry name" value="MCP_dom_sf"/>
</dbReference>
<dbReference type="Pfam" id="PF00153">
    <property type="entry name" value="Mito_carr"/>
    <property type="match status" value="1"/>
</dbReference>
<keyword evidence="8" id="KW-0496">Mitochondrion</keyword>
<dbReference type="PANTHER" id="PTHR45671">
    <property type="entry name" value="SOLUTE CARRIER FAMILY 25 (MITOCHONDRIAL CARRIER PHOSPHATE CARRIER), MEMBER 3, LIKE-RELATED-RELATED"/>
    <property type="match status" value="1"/>
</dbReference>
<reference evidence="12 13" key="2">
    <citation type="journal article" date="2017" name="Nature">
        <title>The Apostasia genome and the evolution of orchids.</title>
        <authorList>
            <person name="Zhang G.Q."/>
            <person name="Liu K.W."/>
            <person name="Li Z."/>
            <person name="Lohaus R."/>
            <person name="Hsiao Y.Y."/>
            <person name="Niu S.C."/>
            <person name="Wang J.Y."/>
            <person name="Lin Y.C."/>
            <person name="Xu Q."/>
            <person name="Chen L.J."/>
            <person name="Yoshida K."/>
            <person name="Fujiwara S."/>
            <person name="Wang Z.W."/>
            <person name="Zhang Y.Q."/>
            <person name="Mitsuda N."/>
            <person name="Wang M."/>
            <person name="Liu G.H."/>
            <person name="Pecoraro L."/>
            <person name="Huang H.X."/>
            <person name="Xiao X.J."/>
            <person name="Lin M."/>
            <person name="Wu X.Y."/>
            <person name="Wu W.L."/>
            <person name="Chen Y.Y."/>
            <person name="Chang S.B."/>
            <person name="Sakamoto S."/>
            <person name="Ohme-Takagi M."/>
            <person name="Yagi M."/>
            <person name="Zeng S.J."/>
            <person name="Shen C.Y."/>
            <person name="Yeh C.M."/>
            <person name="Luo Y.B."/>
            <person name="Tsai W.C."/>
            <person name="Van de Peer Y."/>
            <person name="Liu Z.J."/>
        </authorList>
    </citation>
    <scope>NUCLEOTIDE SEQUENCE [LARGE SCALE GENOMIC DNA]</scope>
    <source>
        <tissue evidence="12">The whole plant</tissue>
    </source>
</reference>
<proteinExistence type="inferred from homology"/>
<dbReference type="GO" id="GO:0005315">
    <property type="term" value="F:phosphate transmembrane transporter activity"/>
    <property type="evidence" value="ECO:0007669"/>
    <property type="project" value="InterPro"/>
</dbReference>
<keyword evidence="3 11" id="KW-0813">Transport</keyword>
<dbReference type="InterPro" id="IPR044677">
    <property type="entry name" value="SLC25A3/Pic2/Mir1-like"/>
</dbReference>
<dbReference type="Proteomes" id="UP000233837">
    <property type="component" value="Unassembled WGS sequence"/>
</dbReference>
<feature type="repeat" description="Solcar" evidence="10">
    <location>
        <begin position="1"/>
        <end position="49"/>
    </location>
</feature>
<sequence length="126" mass="14829">MTSYKSSGFGVVLKEQVVKGFFKGWAPTLLGYSRKRAFKYCFYEFFKKYYYNIIGPEYVVKYNTLIYLFIADIAICLMEAMKVCFQTQQAFARGLSDGLSKIVKYKGNLRYIFKDMKFKLKCDPMH</sequence>
<gene>
    <name evidence="12" type="primary">MPT2</name>
    <name evidence="12" type="ORF">MA16_Dca004703</name>
</gene>
<dbReference type="SUPFAM" id="SSF103506">
    <property type="entry name" value="Mitochondrial carrier"/>
    <property type="match status" value="1"/>
</dbReference>
<evidence type="ECO:0000256" key="11">
    <source>
        <dbReference type="RuleBase" id="RU000488"/>
    </source>
</evidence>
<keyword evidence="5" id="KW-0677">Repeat</keyword>
<evidence type="ECO:0000256" key="6">
    <source>
        <dbReference type="ARBA" id="ARBA00022792"/>
    </source>
</evidence>
<dbReference type="Gene3D" id="1.50.40.10">
    <property type="entry name" value="Mitochondrial carrier domain"/>
    <property type="match status" value="1"/>
</dbReference>
<evidence type="ECO:0000256" key="1">
    <source>
        <dbReference type="ARBA" id="ARBA00004448"/>
    </source>
</evidence>
<dbReference type="GO" id="GO:1990547">
    <property type="term" value="P:mitochondrial phosphate ion transmembrane transport"/>
    <property type="evidence" value="ECO:0007669"/>
    <property type="project" value="InterPro"/>
</dbReference>
<evidence type="ECO:0000256" key="4">
    <source>
        <dbReference type="ARBA" id="ARBA00022692"/>
    </source>
</evidence>
<evidence type="ECO:0000313" key="12">
    <source>
        <dbReference type="EMBL" id="PKU65088.1"/>
    </source>
</evidence>
<comment type="similarity">
    <text evidence="2 11">Belongs to the mitochondrial carrier (TC 2.A.29) family.</text>
</comment>
<dbReference type="PROSITE" id="PS50920">
    <property type="entry name" value="SOLCAR"/>
    <property type="match status" value="1"/>
</dbReference>
<keyword evidence="7" id="KW-1133">Transmembrane helix</keyword>
<reference evidence="12 13" key="1">
    <citation type="journal article" date="2016" name="Sci. Rep.">
        <title>The Dendrobium catenatum Lindl. genome sequence provides insights into polysaccharide synthase, floral development and adaptive evolution.</title>
        <authorList>
            <person name="Zhang G.Q."/>
            <person name="Xu Q."/>
            <person name="Bian C."/>
            <person name="Tsai W.C."/>
            <person name="Yeh C.M."/>
            <person name="Liu K.W."/>
            <person name="Yoshida K."/>
            <person name="Zhang L.S."/>
            <person name="Chang S.B."/>
            <person name="Chen F."/>
            <person name="Shi Y."/>
            <person name="Su Y.Y."/>
            <person name="Zhang Y.Q."/>
            <person name="Chen L.J."/>
            <person name="Yin Y."/>
            <person name="Lin M."/>
            <person name="Huang H."/>
            <person name="Deng H."/>
            <person name="Wang Z.W."/>
            <person name="Zhu S.L."/>
            <person name="Zhao X."/>
            <person name="Deng C."/>
            <person name="Niu S.C."/>
            <person name="Huang J."/>
            <person name="Wang M."/>
            <person name="Liu G.H."/>
            <person name="Yang H.J."/>
            <person name="Xiao X.J."/>
            <person name="Hsiao Y.Y."/>
            <person name="Wu W.L."/>
            <person name="Chen Y.Y."/>
            <person name="Mitsuda N."/>
            <person name="Ohme-Takagi M."/>
            <person name="Luo Y.B."/>
            <person name="Van de Peer Y."/>
            <person name="Liu Z.J."/>
        </authorList>
    </citation>
    <scope>NUCLEOTIDE SEQUENCE [LARGE SCALE GENOMIC DNA]</scope>
    <source>
        <tissue evidence="12">The whole plant</tissue>
    </source>
</reference>
<accession>A0A2I0VNV2</accession>
<evidence type="ECO:0000256" key="8">
    <source>
        <dbReference type="ARBA" id="ARBA00023128"/>
    </source>
</evidence>
<dbReference type="AlphaFoldDB" id="A0A2I0VNV2"/>
<keyword evidence="13" id="KW-1185">Reference proteome</keyword>
<dbReference type="EMBL" id="KZ503378">
    <property type="protein sequence ID" value="PKU65088.1"/>
    <property type="molecule type" value="Genomic_DNA"/>
</dbReference>
<dbReference type="InterPro" id="IPR018108">
    <property type="entry name" value="MCP_transmembrane"/>
</dbReference>
<keyword evidence="9 10" id="KW-0472">Membrane</keyword>
<organism evidence="12 13">
    <name type="scientific">Dendrobium catenatum</name>
    <dbReference type="NCBI Taxonomy" id="906689"/>
    <lineage>
        <taxon>Eukaryota</taxon>
        <taxon>Viridiplantae</taxon>
        <taxon>Streptophyta</taxon>
        <taxon>Embryophyta</taxon>
        <taxon>Tracheophyta</taxon>
        <taxon>Spermatophyta</taxon>
        <taxon>Magnoliopsida</taxon>
        <taxon>Liliopsida</taxon>
        <taxon>Asparagales</taxon>
        <taxon>Orchidaceae</taxon>
        <taxon>Epidendroideae</taxon>
        <taxon>Malaxideae</taxon>
        <taxon>Dendrobiinae</taxon>
        <taxon>Dendrobium</taxon>
    </lineage>
</organism>
<keyword evidence="6" id="KW-0999">Mitochondrion inner membrane</keyword>
<protein>
    <submittedName>
        <fullName evidence="12">Mitochondrial phosphate carrier protein 2, mitochondrial</fullName>
    </submittedName>
</protein>
<evidence type="ECO:0000256" key="5">
    <source>
        <dbReference type="ARBA" id="ARBA00022737"/>
    </source>
</evidence>
<comment type="subcellular location">
    <subcellularLocation>
        <location evidence="1">Mitochondrion inner membrane</location>
        <topology evidence="1">Multi-pass membrane protein</topology>
    </subcellularLocation>
</comment>
<dbReference type="PANTHER" id="PTHR45671:SF10">
    <property type="entry name" value="SOLUTE CARRIER FAMILY 25 MEMBER 3"/>
    <property type="match status" value="1"/>
</dbReference>
<evidence type="ECO:0000256" key="2">
    <source>
        <dbReference type="ARBA" id="ARBA00006375"/>
    </source>
</evidence>
<evidence type="ECO:0000313" key="13">
    <source>
        <dbReference type="Proteomes" id="UP000233837"/>
    </source>
</evidence>